<evidence type="ECO:0000256" key="3">
    <source>
        <dbReference type="ARBA" id="ARBA00022741"/>
    </source>
</evidence>
<protein>
    <submittedName>
        <fullName evidence="8">Homeodomain interacting protein kinase 3a</fullName>
    </submittedName>
</protein>
<accession>A0A671MH77</accession>
<dbReference type="Proteomes" id="UP000472260">
    <property type="component" value="Unassembled WGS sequence"/>
</dbReference>
<dbReference type="GO" id="GO:0004674">
    <property type="term" value="F:protein serine/threonine kinase activity"/>
    <property type="evidence" value="ECO:0007669"/>
    <property type="project" value="UniProtKB-KW"/>
</dbReference>
<name>A0A671MH77_9TELE</name>
<dbReference type="SUPFAM" id="SSF56112">
    <property type="entry name" value="Protein kinase-like (PK-like)"/>
    <property type="match status" value="1"/>
</dbReference>
<dbReference type="Gene3D" id="1.10.510.10">
    <property type="entry name" value="Transferase(Phosphotransferase) domain 1"/>
    <property type="match status" value="1"/>
</dbReference>
<dbReference type="InterPro" id="IPR000719">
    <property type="entry name" value="Prot_kinase_dom"/>
</dbReference>
<feature type="domain" description="Protein kinase" evidence="7">
    <location>
        <begin position="184"/>
        <end position="353"/>
    </location>
</feature>
<evidence type="ECO:0000256" key="4">
    <source>
        <dbReference type="ARBA" id="ARBA00022777"/>
    </source>
</evidence>
<dbReference type="PANTHER" id="PTHR24058:SF45">
    <property type="entry name" value="HOMEODOMAIN-INTERACTING PROTEIN KINASE 3"/>
    <property type="match status" value="1"/>
</dbReference>
<feature type="compositionally biased region" description="Low complexity" evidence="6">
    <location>
        <begin position="67"/>
        <end position="84"/>
    </location>
</feature>
<dbReference type="InterPro" id="IPR011009">
    <property type="entry name" value="Kinase-like_dom_sf"/>
</dbReference>
<sequence>MASQVTVCPPHVYQPQTSAFCRAKKIDPSSCVYHEKIPRTYVVGVNLGIAHPTDIIPLSRIEALTKSGDSGQNSQSGSSRNSGGAPEGAERIERNGGLNSFDRTQRCGFKCKGAELENDKSIMQIVEEHSTLPAMLQTNVGSTTVVGVALPEQNRTGTRAVNGTVDGDYQLVQHEVLCSMKHTYEVLEFLGRSTFGQVVKCWKRGTNEIMAVKILKNHPSYARQGQIEVSILARLSGENAEEHNLVRAFECFQHRNHTCLVFEMLEQNLYDFLKQNKFSPLPLKVIRPVLQQVATALRKLKSLGLIHADLKPENIMLVDPVRQPFRVKVIDFGSASHVSKAVCSTYLQSRYYR</sequence>
<keyword evidence="9" id="KW-1185">Reference proteome</keyword>
<dbReference type="AlphaFoldDB" id="A0A671MH77"/>
<dbReference type="Ensembl" id="ENSSANT00000034701.1">
    <property type="protein sequence ID" value="ENSSANP00000032598.1"/>
    <property type="gene ID" value="ENSSANG00000016609.1"/>
</dbReference>
<dbReference type="GO" id="GO:0004713">
    <property type="term" value="F:protein tyrosine kinase activity"/>
    <property type="evidence" value="ECO:0007669"/>
    <property type="project" value="TreeGrafter"/>
</dbReference>
<dbReference type="GO" id="GO:0005524">
    <property type="term" value="F:ATP binding"/>
    <property type="evidence" value="ECO:0007669"/>
    <property type="project" value="UniProtKB-KW"/>
</dbReference>
<evidence type="ECO:0000256" key="1">
    <source>
        <dbReference type="ARBA" id="ARBA00022527"/>
    </source>
</evidence>
<evidence type="ECO:0000313" key="9">
    <source>
        <dbReference type="Proteomes" id="UP000472260"/>
    </source>
</evidence>
<feature type="region of interest" description="Disordered" evidence="6">
    <location>
        <begin position="66"/>
        <end position="99"/>
    </location>
</feature>
<keyword evidence="1" id="KW-0723">Serine/threonine-protein kinase</keyword>
<dbReference type="SMART" id="SM00220">
    <property type="entry name" value="S_TKc"/>
    <property type="match status" value="1"/>
</dbReference>
<keyword evidence="4" id="KW-0418">Kinase</keyword>
<evidence type="ECO:0000256" key="2">
    <source>
        <dbReference type="ARBA" id="ARBA00022679"/>
    </source>
</evidence>
<dbReference type="GO" id="GO:0005737">
    <property type="term" value="C:cytoplasm"/>
    <property type="evidence" value="ECO:0007669"/>
    <property type="project" value="TreeGrafter"/>
</dbReference>
<keyword evidence="5" id="KW-0067">ATP-binding</keyword>
<dbReference type="PROSITE" id="PS50011">
    <property type="entry name" value="PROTEIN_KINASE_DOM"/>
    <property type="match status" value="1"/>
</dbReference>
<proteinExistence type="predicted"/>
<dbReference type="PROSITE" id="PS00108">
    <property type="entry name" value="PROTEIN_KINASE_ST"/>
    <property type="match status" value="1"/>
</dbReference>
<evidence type="ECO:0000313" key="8">
    <source>
        <dbReference type="Ensembl" id="ENSSANP00000032598.1"/>
    </source>
</evidence>
<evidence type="ECO:0000259" key="7">
    <source>
        <dbReference type="PROSITE" id="PS50011"/>
    </source>
</evidence>
<evidence type="ECO:0000256" key="5">
    <source>
        <dbReference type="ARBA" id="ARBA00022840"/>
    </source>
</evidence>
<reference evidence="8" key="2">
    <citation type="submission" date="2025-09" db="UniProtKB">
        <authorList>
            <consortium name="Ensembl"/>
        </authorList>
    </citation>
    <scope>IDENTIFICATION</scope>
</reference>
<dbReference type="PANTHER" id="PTHR24058">
    <property type="entry name" value="DUAL SPECIFICITY PROTEIN KINASE"/>
    <property type="match status" value="1"/>
</dbReference>
<dbReference type="Pfam" id="PF00069">
    <property type="entry name" value="Pkinase"/>
    <property type="match status" value="1"/>
</dbReference>
<dbReference type="Gene3D" id="3.30.200.20">
    <property type="entry name" value="Phosphorylase Kinase, domain 1"/>
    <property type="match status" value="1"/>
</dbReference>
<evidence type="ECO:0000256" key="6">
    <source>
        <dbReference type="SAM" id="MobiDB-lite"/>
    </source>
</evidence>
<dbReference type="InterPro" id="IPR050494">
    <property type="entry name" value="Ser_Thr_dual-spec_kinase"/>
</dbReference>
<dbReference type="FunFam" id="3.30.200.20:FF:000022">
    <property type="entry name" value="Homeodomain-interacting protein kinase 2 isoform 1"/>
    <property type="match status" value="1"/>
</dbReference>
<organism evidence="8 9">
    <name type="scientific">Sinocyclocheilus anshuiensis</name>
    <dbReference type="NCBI Taxonomy" id="1608454"/>
    <lineage>
        <taxon>Eukaryota</taxon>
        <taxon>Metazoa</taxon>
        <taxon>Chordata</taxon>
        <taxon>Craniata</taxon>
        <taxon>Vertebrata</taxon>
        <taxon>Euteleostomi</taxon>
        <taxon>Actinopterygii</taxon>
        <taxon>Neopterygii</taxon>
        <taxon>Teleostei</taxon>
        <taxon>Ostariophysi</taxon>
        <taxon>Cypriniformes</taxon>
        <taxon>Cyprinidae</taxon>
        <taxon>Cyprininae</taxon>
        <taxon>Sinocyclocheilus</taxon>
    </lineage>
</organism>
<dbReference type="InterPro" id="IPR008271">
    <property type="entry name" value="Ser/Thr_kinase_AS"/>
</dbReference>
<dbReference type="GO" id="GO:0016605">
    <property type="term" value="C:PML body"/>
    <property type="evidence" value="ECO:0007669"/>
    <property type="project" value="TreeGrafter"/>
</dbReference>
<keyword evidence="3" id="KW-0547">Nucleotide-binding</keyword>
<keyword evidence="2" id="KW-0808">Transferase</keyword>
<reference evidence="8" key="1">
    <citation type="submission" date="2025-08" db="UniProtKB">
        <authorList>
            <consortium name="Ensembl"/>
        </authorList>
    </citation>
    <scope>IDENTIFICATION</scope>
</reference>